<dbReference type="PANTHER" id="PTHR32552:SF74">
    <property type="entry name" value="HYDROXAMATE SIDEROPHORE RECEPTOR FHUE"/>
    <property type="match status" value="1"/>
</dbReference>
<keyword evidence="6 12" id="KW-0812">Transmembrane</keyword>
<keyword evidence="5" id="KW-0410">Iron transport</keyword>
<evidence type="ECO:0000256" key="5">
    <source>
        <dbReference type="ARBA" id="ARBA00022496"/>
    </source>
</evidence>
<dbReference type="Gene3D" id="3.55.50.30">
    <property type="match status" value="1"/>
</dbReference>
<feature type="chain" id="PRO_5045920161" evidence="14">
    <location>
        <begin position="49"/>
        <end position="808"/>
    </location>
</feature>
<evidence type="ECO:0000256" key="14">
    <source>
        <dbReference type="SAM" id="SignalP"/>
    </source>
</evidence>
<keyword evidence="3 12" id="KW-0813">Transport</keyword>
<sequence>MPQQRTALHPSPTATRPFPRRRRALALAVHLAAAGLLATPLLSLPAMAQTTQQQTRQYDIPAGPVSTVLNRFAAESGVFISGAGELGQGRQSPGLQGQYSVGEGLERLLSGTSLRAVRQGDGTYRLEERPNEVALSVVEVSAEQYRGAVTEGNDSYTSSKVTLGKQGLSLKEMPQSVSVITRERMNDQNMTTLDDVLTRTTGITKRDFGPTASVYLSRGYEIDTMLLDGTPIDSAIGVTDTMFDTAVLDRVEVLRGPAGLIQGSGEPSGTVNLARKRAQEEFGFQTALSYGSHDAYRGEVDVTGALDESGRLRGRFVGVHDDRNHFIDHVYTENTTGYGTLEYDITPSTTISVGLMDQSGESRPNYGLPQLANGQLLDIDRSTYHGSLWDVKDESIERYFAELEHELDNGGNFRIIANHIDRETDTQQSTAGNSIPTSNTDDIDIWQWRIANPRQDRFVDATLSTPFELAGQTHNWMVGASHRITEEETLFGSGDPQFIQRNLANPNPDTPKPTFDVNQTRDLETQETSLYSQLRLSVLADTTFIAGGQVSWWESEDQLDSTNNFEIDSEFTPYVGLIYDINDQVSTYASYTEIFQPQSSQEVNGDFLDPRTGQQVELGLKGEHMNGAFNWHASTFKITDKNRGITDLDNPGFSIAEGEAESEGFELEVTGRLTPRWDISAGYAYTQTELVNDPEQEGRPLSTDTPEHDLKLWTRYRFSDNPDQGWRVGAGLNYSSEVFAEAGDTRWEQGGYTTISGLIGYRLNRNLDFALTGENLTDEKYFETVRARTRNNYYGEPRNFMLTMRYQY</sequence>
<keyword evidence="17" id="KW-1185">Reference proteome</keyword>
<evidence type="ECO:0000256" key="3">
    <source>
        <dbReference type="ARBA" id="ARBA00022448"/>
    </source>
</evidence>
<comment type="subcellular location">
    <subcellularLocation>
        <location evidence="1 12">Cell outer membrane</location>
        <topology evidence="1 12">Multi-pass membrane protein</topology>
    </subcellularLocation>
</comment>
<evidence type="ECO:0000256" key="7">
    <source>
        <dbReference type="ARBA" id="ARBA00023004"/>
    </source>
</evidence>
<evidence type="ECO:0000256" key="10">
    <source>
        <dbReference type="ARBA" id="ARBA00023170"/>
    </source>
</evidence>
<keyword evidence="4 12" id="KW-1134">Transmembrane beta strand</keyword>
<comment type="caution">
    <text evidence="16">The sequence shown here is derived from an EMBL/GenBank/DDBJ whole genome shotgun (WGS) entry which is preliminary data.</text>
</comment>
<dbReference type="Proteomes" id="UP001269267">
    <property type="component" value="Unassembled WGS sequence"/>
</dbReference>
<dbReference type="Pfam" id="PF07660">
    <property type="entry name" value="STN"/>
    <property type="match status" value="1"/>
</dbReference>
<evidence type="ECO:0000256" key="12">
    <source>
        <dbReference type="PROSITE-ProRule" id="PRU01360"/>
    </source>
</evidence>
<name>A0ABU1G7C2_9GAMM</name>
<protein>
    <submittedName>
        <fullName evidence="16">TonB-dependent siderophore receptor</fullName>
    </submittedName>
</protein>
<feature type="domain" description="Secretin/TonB short N-terminal" evidence="15">
    <location>
        <begin position="78"/>
        <end position="129"/>
    </location>
</feature>
<keyword evidence="11 12" id="KW-0998">Cell outer membrane</keyword>
<dbReference type="EMBL" id="JARWAI010000001">
    <property type="protein sequence ID" value="MDR5873376.1"/>
    <property type="molecule type" value="Genomic_DNA"/>
</dbReference>
<keyword evidence="10 16" id="KW-0675">Receptor</keyword>
<evidence type="ECO:0000256" key="11">
    <source>
        <dbReference type="ARBA" id="ARBA00023237"/>
    </source>
</evidence>
<keyword evidence="5" id="KW-0406">Ion transport</keyword>
<dbReference type="InterPro" id="IPR011662">
    <property type="entry name" value="Secretin/TonB_short_N"/>
</dbReference>
<dbReference type="RefSeq" id="WP_230446182.1">
    <property type="nucleotide sequence ID" value="NZ_JARWAI010000001.1"/>
</dbReference>
<dbReference type="PANTHER" id="PTHR32552">
    <property type="entry name" value="FERRICHROME IRON RECEPTOR-RELATED"/>
    <property type="match status" value="1"/>
</dbReference>
<gene>
    <name evidence="16" type="ORF">QC815_00415</name>
</gene>
<dbReference type="CDD" id="cd01347">
    <property type="entry name" value="ligand_gated_channel"/>
    <property type="match status" value="1"/>
</dbReference>
<evidence type="ECO:0000256" key="8">
    <source>
        <dbReference type="ARBA" id="ARBA00023077"/>
    </source>
</evidence>
<dbReference type="PROSITE" id="PS51318">
    <property type="entry name" value="TAT"/>
    <property type="match status" value="1"/>
</dbReference>
<dbReference type="InterPro" id="IPR012910">
    <property type="entry name" value="Plug_dom"/>
</dbReference>
<reference evidence="16 17" key="1">
    <citation type="submission" date="2023-04" db="EMBL/GenBank/DDBJ databases">
        <title>A long-awaited taxogenomic arrangement of the family Halomonadaceae.</title>
        <authorList>
            <person name="De La Haba R."/>
            <person name="Chuvochina M."/>
            <person name="Wittouck S."/>
            <person name="Arahal D.R."/>
            <person name="Sanchez-Porro C."/>
            <person name="Hugenholtz P."/>
            <person name="Ventosa A."/>
        </authorList>
    </citation>
    <scope>NUCLEOTIDE SEQUENCE [LARGE SCALE GENOMIC DNA]</scope>
    <source>
        <strain evidence="16 17">DSM 18042</strain>
    </source>
</reference>
<evidence type="ECO:0000256" key="13">
    <source>
        <dbReference type="RuleBase" id="RU003357"/>
    </source>
</evidence>
<dbReference type="InterPro" id="IPR000531">
    <property type="entry name" value="Beta-barrel_TonB"/>
</dbReference>
<accession>A0ABU1G7C2</accession>
<evidence type="ECO:0000259" key="15">
    <source>
        <dbReference type="SMART" id="SM00965"/>
    </source>
</evidence>
<dbReference type="Pfam" id="PF07715">
    <property type="entry name" value="Plug"/>
    <property type="match status" value="1"/>
</dbReference>
<dbReference type="Pfam" id="PF00593">
    <property type="entry name" value="TonB_dep_Rec_b-barrel"/>
    <property type="match status" value="1"/>
</dbReference>
<keyword evidence="7" id="KW-0408">Iron</keyword>
<evidence type="ECO:0000256" key="6">
    <source>
        <dbReference type="ARBA" id="ARBA00022692"/>
    </source>
</evidence>
<evidence type="ECO:0000256" key="1">
    <source>
        <dbReference type="ARBA" id="ARBA00004571"/>
    </source>
</evidence>
<dbReference type="SUPFAM" id="SSF56935">
    <property type="entry name" value="Porins"/>
    <property type="match status" value="1"/>
</dbReference>
<dbReference type="InterPro" id="IPR039426">
    <property type="entry name" value="TonB-dep_rcpt-like"/>
</dbReference>
<comment type="similarity">
    <text evidence="2 12 13">Belongs to the TonB-dependent receptor family.</text>
</comment>
<evidence type="ECO:0000256" key="9">
    <source>
        <dbReference type="ARBA" id="ARBA00023136"/>
    </source>
</evidence>
<feature type="signal peptide" evidence="14">
    <location>
        <begin position="1"/>
        <end position="48"/>
    </location>
</feature>
<evidence type="ECO:0000256" key="4">
    <source>
        <dbReference type="ARBA" id="ARBA00022452"/>
    </source>
</evidence>
<dbReference type="InterPro" id="IPR010105">
    <property type="entry name" value="TonB_sidphr_rcpt"/>
</dbReference>
<evidence type="ECO:0000256" key="2">
    <source>
        <dbReference type="ARBA" id="ARBA00009810"/>
    </source>
</evidence>
<dbReference type="PROSITE" id="PS52016">
    <property type="entry name" value="TONB_DEPENDENT_REC_3"/>
    <property type="match status" value="1"/>
</dbReference>
<keyword evidence="8 13" id="KW-0798">TonB box</keyword>
<dbReference type="Gene3D" id="2.40.170.20">
    <property type="entry name" value="TonB-dependent receptor, beta-barrel domain"/>
    <property type="match status" value="1"/>
</dbReference>
<dbReference type="SMART" id="SM00965">
    <property type="entry name" value="STN"/>
    <property type="match status" value="1"/>
</dbReference>
<dbReference type="NCBIfam" id="TIGR01783">
    <property type="entry name" value="TonB-siderophor"/>
    <property type="match status" value="1"/>
</dbReference>
<evidence type="ECO:0000313" key="17">
    <source>
        <dbReference type="Proteomes" id="UP001269267"/>
    </source>
</evidence>
<dbReference type="InterPro" id="IPR006311">
    <property type="entry name" value="TAT_signal"/>
</dbReference>
<dbReference type="InterPro" id="IPR037066">
    <property type="entry name" value="Plug_dom_sf"/>
</dbReference>
<dbReference type="InterPro" id="IPR036942">
    <property type="entry name" value="Beta-barrel_TonB_sf"/>
</dbReference>
<keyword evidence="9 12" id="KW-0472">Membrane</keyword>
<dbReference type="Gene3D" id="2.170.130.10">
    <property type="entry name" value="TonB-dependent receptor, plug domain"/>
    <property type="match status" value="1"/>
</dbReference>
<keyword evidence="14" id="KW-0732">Signal</keyword>
<proteinExistence type="inferred from homology"/>
<organism evidence="16 17">
    <name type="scientific">Vreelandella gomseomensis</name>
    <dbReference type="NCBI Taxonomy" id="370766"/>
    <lineage>
        <taxon>Bacteria</taxon>
        <taxon>Pseudomonadati</taxon>
        <taxon>Pseudomonadota</taxon>
        <taxon>Gammaproteobacteria</taxon>
        <taxon>Oceanospirillales</taxon>
        <taxon>Halomonadaceae</taxon>
        <taxon>Vreelandella</taxon>
    </lineage>
</organism>
<evidence type="ECO:0000313" key="16">
    <source>
        <dbReference type="EMBL" id="MDR5873376.1"/>
    </source>
</evidence>